<dbReference type="GO" id="GO:0004867">
    <property type="term" value="F:serine-type endopeptidase inhibitor activity"/>
    <property type="evidence" value="ECO:0007669"/>
    <property type="project" value="UniProtKB-KW"/>
</dbReference>
<evidence type="ECO:0000313" key="9">
    <source>
        <dbReference type="EMBL" id="JAC35057.1"/>
    </source>
</evidence>
<dbReference type="PROSITE" id="PS00280">
    <property type="entry name" value="BPTI_KUNITZ_1"/>
    <property type="match status" value="2"/>
</dbReference>
<name>A0A023GMJ4_AMBTT</name>
<dbReference type="Gene3D" id="4.10.410.10">
    <property type="entry name" value="Pancreatic trypsin inhibitor Kunitz domain"/>
    <property type="match status" value="2"/>
</dbReference>
<dbReference type="FunFam" id="4.10.410.10:FF:000020">
    <property type="entry name" value="Collagen, type VI, alpha 3"/>
    <property type="match status" value="2"/>
</dbReference>
<evidence type="ECO:0000256" key="3">
    <source>
        <dbReference type="ARBA" id="ARBA00022690"/>
    </source>
</evidence>
<feature type="signal peptide" evidence="7">
    <location>
        <begin position="1"/>
        <end position="15"/>
    </location>
</feature>
<evidence type="ECO:0000256" key="2">
    <source>
        <dbReference type="ARBA" id="ARBA00022525"/>
    </source>
</evidence>
<reference evidence="9" key="1">
    <citation type="submission" date="2014-03" db="EMBL/GenBank/DDBJ databases">
        <title>The sialotranscriptome of Amblyomma triste, Amblyomma parvum and Amblyomma cajennense ticks, uncovered by 454-based RNA-seq.</title>
        <authorList>
            <person name="Garcia G.R."/>
            <person name="Gardinassi L.G."/>
            <person name="Ribeiro J.M."/>
            <person name="Anatriello E."/>
            <person name="Ferreira B.R."/>
            <person name="Moreira H.N."/>
            <person name="Mafra C."/>
            <person name="Olegario M.M."/>
            <person name="Szabo P.J."/>
            <person name="Miranda-Santos I.K."/>
            <person name="Maruyama S.R."/>
        </authorList>
    </citation>
    <scope>NUCLEOTIDE SEQUENCE</scope>
    <source>
        <strain evidence="9">Mato Grasso do Sul</strain>
        <tissue evidence="9">Salivary glands</tissue>
    </source>
</reference>
<dbReference type="PANTHER" id="PTHR10083">
    <property type="entry name" value="KUNITZ-TYPE PROTEASE INHIBITOR-RELATED"/>
    <property type="match status" value="1"/>
</dbReference>
<dbReference type="SMART" id="SM00131">
    <property type="entry name" value="KU"/>
    <property type="match status" value="2"/>
</dbReference>
<dbReference type="EMBL" id="GBBM01000361">
    <property type="protein sequence ID" value="JAC35057.1"/>
    <property type="molecule type" value="mRNA"/>
</dbReference>
<feature type="chain" id="PRO_5011955054" evidence="7">
    <location>
        <begin position="16"/>
        <end position="162"/>
    </location>
</feature>
<dbReference type="GO" id="GO:0005615">
    <property type="term" value="C:extracellular space"/>
    <property type="evidence" value="ECO:0007669"/>
    <property type="project" value="TreeGrafter"/>
</dbReference>
<dbReference type="SUPFAM" id="SSF57362">
    <property type="entry name" value="BPTI-like"/>
    <property type="match status" value="2"/>
</dbReference>
<dbReference type="InterPro" id="IPR036880">
    <property type="entry name" value="Kunitz_BPTI_sf"/>
</dbReference>
<keyword evidence="5" id="KW-0722">Serine protease inhibitor</keyword>
<dbReference type="InterPro" id="IPR050098">
    <property type="entry name" value="TFPI/VKTCI-like"/>
</dbReference>
<keyword evidence="6" id="KW-1015">Disulfide bond</keyword>
<keyword evidence="2" id="KW-0964">Secreted</keyword>
<comment type="subcellular location">
    <subcellularLocation>
        <location evidence="1">Secreted</location>
    </subcellularLocation>
</comment>
<evidence type="ECO:0000256" key="5">
    <source>
        <dbReference type="ARBA" id="ARBA00022900"/>
    </source>
</evidence>
<dbReference type="AlphaFoldDB" id="A0A023GMJ4"/>
<sequence length="162" mass="17875">MKAHLLFAFIAAAFAATDFEKQCAPKAEVGFCKAKLPRWWFNADSGKCEQFYYGGCGGNANKYLTKEKCEKTCSPQTVKQAPLMAFSNKIAKISGFGGGVCSKPRYTGPCKARIPRFYYDTSSKSCRQFYYGGCHSNGNNFVTLQDCERACGGRAHVGPRPR</sequence>
<dbReference type="Pfam" id="PF00014">
    <property type="entry name" value="Kunitz_BPTI"/>
    <property type="match status" value="2"/>
</dbReference>
<feature type="domain" description="BPTI/Kunitz inhibitor" evidence="8">
    <location>
        <begin position="23"/>
        <end position="73"/>
    </location>
</feature>
<dbReference type="PRINTS" id="PR00759">
    <property type="entry name" value="BASICPTASE"/>
</dbReference>
<evidence type="ECO:0000259" key="8">
    <source>
        <dbReference type="PROSITE" id="PS50279"/>
    </source>
</evidence>
<evidence type="ECO:0000256" key="4">
    <source>
        <dbReference type="ARBA" id="ARBA00022737"/>
    </source>
</evidence>
<dbReference type="InterPro" id="IPR020901">
    <property type="entry name" value="Prtase_inh_Kunz-CS"/>
</dbReference>
<dbReference type="PROSITE" id="PS50279">
    <property type="entry name" value="BPTI_KUNITZ_2"/>
    <property type="match status" value="2"/>
</dbReference>
<dbReference type="InterPro" id="IPR002223">
    <property type="entry name" value="Kunitz_BPTI"/>
</dbReference>
<organism evidence="9">
    <name type="scientific">Amblyomma triste</name>
    <name type="common">Neotropical tick</name>
    <dbReference type="NCBI Taxonomy" id="251400"/>
    <lineage>
        <taxon>Eukaryota</taxon>
        <taxon>Metazoa</taxon>
        <taxon>Ecdysozoa</taxon>
        <taxon>Arthropoda</taxon>
        <taxon>Chelicerata</taxon>
        <taxon>Arachnida</taxon>
        <taxon>Acari</taxon>
        <taxon>Parasitiformes</taxon>
        <taxon>Ixodida</taxon>
        <taxon>Ixodoidea</taxon>
        <taxon>Ixodidae</taxon>
        <taxon>Amblyomminae</taxon>
        <taxon>Amblyomma</taxon>
    </lineage>
</organism>
<accession>A0A023GMJ4</accession>
<keyword evidence="4" id="KW-0677">Repeat</keyword>
<protein>
    <submittedName>
        <fullName evidence="9">Putative kunitz-type serine protease inhibitor 6</fullName>
    </submittedName>
</protein>
<evidence type="ECO:0000256" key="6">
    <source>
        <dbReference type="ARBA" id="ARBA00023157"/>
    </source>
</evidence>
<evidence type="ECO:0000256" key="7">
    <source>
        <dbReference type="SAM" id="SignalP"/>
    </source>
</evidence>
<evidence type="ECO:0000256" key="1">
    <source>
        <dbReference type="ARBA" id="ARBA00004613"/>
    </source>
</evidence>
<feature type="domain" description="BPTI/Kunitz inhibitor" evidence="8">
    <location>
        <begin position="101"/>
        <end position="151"/>
    </location>
</feature>
<keyword evidence="7" id="KW-0732">Signal</keyword>
<proteinExistence type="evidence at transcript level"/>
<keyword evidence="3" id="KW-0646">Protease inhibitor</keyword>
<dbReference type="PANTHER" id="PTHR10083:SF374">
    <property type="entry name" value="BPTI_KUNITZ INHIBITOR DOMAIN-CONTAINING PROTEIN"/>
    <property type="match status" value="1"/>
</dbReference>